<proteinExistence type="predicted"/>
<feature type="transmembrane region" description="Helical" evidence="1">
    <location>
        <begin position="20"/>
        <end position="38"/>
    </location>
</feature>
<gene>
    <name evidence="2" type="ORF">L3Y34_007099</name>
</gene>
<sequence length="380" mass="43502">MPSQILNRLYPDSTCFNRCLFLLAAVSFIGILTVLSGGNQAIPHPILNTKSLRKVNAYLARVDLNETNVRTHRGYVPLNKVNEEVFKKFSYEIIEASIPVPTLRMTKEPSCADVFAEYLIKTSASHPVVPPKIFQKVYTDLFLLNGYAAFDEWYFNDQPIKRDAPRNWSRITEYMTYTKQELGELAYKKESESMYHAMAEYELKGKHGFVVGSTRPWVEVMALKHGAKEILTIESNPIKIQREFKGRLSSVDPVKFAEQWKMYAGKYDFAASFSTIEHFGLGRYGDPIDPIGDLREMLKIRCTLKKGGIFFLGLPIGMDALQFNAQRIYGSMRLAMLLYGFDWIATYSGDSEQPIDLNWALLNSKKVYEVTRYTLALRKI</sequence>
<evidence type="ECO:0000256" key="1">
    <source>
        <dbReference type="SAM" id="Phobius"/>
    </source>
</evidence>
<dbReference type="Pfam" id="PF03269">
    <property type="entry name" value="DUF268"/>
    <property type="match status" value="1"/>
</dbReference>
<dbReference type="PANTHER" id="PTHR31562:SF6">
    <property type="entry name" value="DUF268 DOMAIN-CONTAINING PROTEIN-RELATED"/>
    <property type="match status" value="1"/>
</dbReference>
<dbReference type="Proteomes" id="UP000827892">
    <property type="component" value="Chromosome V"/>
</dbReference>
<accession>A0AAE9A5W6</accession>
<dbReference type="EMBL" id="CP090895">
    <property type="protein sequence ID" value="ULT87697.1"/>
    <property type="molecule type" value="Genomic_DNA"/>
</dbReference>
<dbReference type="InterPro" id="IPR004951">
    <property type="entry name" value="DUF268_CAE_spp"/>
</dbReference>
<evidence type="ECO:0000313" key="2">
    <source>
        <dbReference type="EMBL" id="ULT87697.1"/>
    </source>
</evidence>
<keyword evidence="1" id="KW-0812">Transmembrane</keyword>
<protein>
    <recommendedName>
        <fullName evidence="4">DUF268 domain-containing protein</fullName>
    </recommendedName>
</protein>
<evidence type="ECO:0000313" key="3">
    <source>
        <dbReference type="Proteomes" id="UP000827892"/>
    </source>
</evidence>
<evidence type="ECO:0008006" key="4">
    <source>
        <dbReference type="Google" id="ProtNLM"/>
    </source>
</evidence>
<dbReference type="PANTHER" id="PTHR31562">
    <property type="entry name" value="PROTEIN CBG18972"/>
    <property type="match status" value="1"/>
</dbReference>
<dbReference type="AlphaFoldDB" id="A0AAE9A5W6"/>
<name>A0AAE9A5W6_CAEBR</name>
<keyword evidence="1" id="KW-0472">Membrane</keyword>
<organism evidence="2 3">
    <name type="scientific">Caenorhabditis briggsae</name>
    <dbReference type="NCBI Taxonomy" id="6238"/>
    <lineage>
        <taxon>Eukaryota</taxon>
        <taxon>Metazoa</taxon>
        <taxon>Ecdysozoa</taxon>
        <taxon>Nematoda</taxon>
        <taxon>Chromadorea</taxon>
        <taxon>Rhabditida</taxon>
        <taxon>Rhabditina</taxon>
        <taxon>Rhabditomorpha</taxon>
        <taxon>Rhabditoidea</taxon>
        <taxon>Rhabditidae</taxon>
        <taxon>Peloderinae</taxon>
        <taxon>Caenorhabditis</taxon>
    </lineage>
</organism>
<keyword evidence="1" id="KW-1133">Transmembrane helix</keyword>
<reference evidence="2 3" key="1">
    <citation type="submission" date="2022-02" db="EMBL/GenBank/DDBJ databases">
        <title>Chromosome-level reference genomes for two strains of Caenorhabditis briggsae: an improved platform for comparative genomics.</title>
        <authorList>
            <person name="Stevens L."/>
            <person name="Andersen E.C."/>
        </authorList>
    </citation>
    <scope>NUCLEOTIDE SEQUENCE [LARGE SCALE GENOMIC DNA]</scope>
    <source>
        <strain evidence="2">QX1410_ONT</strain>
        <tissue evidence="2">Whole-organism</tissue>
    </source>
</reference>